<dbReference type="PANTHER" id="PTHR45960:SF2">
    <property type="entry name" value="PROTEIN DAUGHTER OF SEVENLESS"/>
    <property type="match status" value="1"/>
</dbReference>
<dbReference type="PROSITE" id="PS50003">
    <property type="entry name" value="PH_DOMAIN"/>
    <property type="match status" value="1"/>
</dbReference>
<evidence type="ECO:0000313" key="6">
    <source>
        <dbReference type="RefSeq" id="XP_032812541.1"/>
    </source>
</evidence>
<comment type="similarity">
    <text evidence="2">Belongs to the GAB family.</text>
</comment>
<protein>
    <submittedName>
        <fullName evidence="6">GRB2-associated-binding protein 1-like isoform X2</fullName>
    </submittedName>
</protein>
<dbReference type="SUPFAM" id="SSF50729">
    <property type="entry name" value="PH domain-like"/>
    <property type="match status" value="1"/>
</dbReference>
<dbReference type="InterPro" id="IPR011993">
    <property type="entry name" value="PH-like_dom_sf"/>
</dbReference>
<feature type="region of interest" description="Disordered" evidence="3">
    <location>
        <begin position="127"/>
        <end position="191"/>
    </location>
</feature>
<proteinExistence type="inferred from homology"/>
<dbReference type="InterPro" id="IPR001849">
    <property type="entry name" value="PH_domain"/>
</dbReference>
<dbReference type="GO" id="GO:0035591">
    <property type="term" value="F:signaling adaptor activity"/>
    <property type="evidence" value="ECO:0007669"/>
    <property type="project" value="TreeGrafter"/>
</dbReference>
<dbReference type="Gene3D" id="2.30.29.30">
    <property type="entry name" value="Pleckstrin-homology domain (PH domain)/Phosphotyrosine-binding domain (PTB)"/>
    <property type="match status" value="1"/>
</dbReference>
<feature type="region of interest" description="Disordered" evidence="3">
    <location>
        <begin position="267"/>
        <end position="329"/>
    </location>
</feature>
<feature type="compositionally biased region" description="Polar residues" evidence="3">
    <location>
        <begin position="141"/>
        <end position="154"/>
    </location>
</feature>
<feature type="region of interest" description="Disordered" evidence="3">
    <location>
        <begin position="734"/>
        <end position="756"/>
    </location>
</feature>
<evidence type="ECO:0000313" key="5">
    <source>
        <dbReference type="Proteomes" id="UP001318040"/>
    </source>
</evidence>
<dbReference type="GO" id="GO:0005737">
    <property type="term" value="C:cytoplasm"/>
    <property type="evidence" value="ECO:0007669"/>
    <property type="project" value="TreeGrafter"/>
</dbReference>
<sequence>MSGAGEVVCSGWLRKSPPEKKLRRYAWKKRWFVLRSGRLSGDPDVLEYYKSEGSRKPLRIIDLNLCEQVDAGLSFDRKEFLHSFIFDVRTLDRTFYLVADSEEEMNRWVQCICSVCGFNPHDDDQVKSNSAAVGSGPLRRTSATGGAAVSQQPLLSEGGAVTSPPPPYALPTAGGGHGESEAPRQDGTSGDGQEYFLLAECVTPSSSAEGSSTRSTAPAPRADEYFLLGDCGVNCTPADPSPVCDTDLNHNAPPPVTSKGVMNGVVPPAYDLAPGPPCPPLPPPPSATADQLEVDGDLSGGIYSYPRSYSMSSEQPTYDTPPSAPTSSSLYQVPCVFRFDGGQTTPAASAGGASPTSLSGGPALPPDAGTPPPRPPKPSAGTPAGERDAEAANGGGGAGVYSYPRSQSESDGGLYLVPPPTVARRSNTISSLDGAKAARDSYRLDSYDYPRTTVSDVGHSLESVGDGYSSYMRKKSLQGGSESDLEQNYVAMVPSPGHEIDSPVTSDTNYIPMSPAHVEGLSPPTSQGGPPLTAAAAAAAPAPGSGPSAVPPPPAAPRRGSNGGPPRRSVVPAEVQLPPPVNRDLKPDRKGGDRKGAKPPPLVIKPVDDIDGLMQAPVRSPLTKTYGPQKGPSFRYSRRPDSVHSTASSSGSEEADPPYIPMNQPASASPTQTASNAGSPMPPGARDCVEYLKLDLPGSPASTKQKSAAPSPALTEEKVDYVTVDKEKTLALQNTKEAWQDKRQISENDVPSKGTK</sequence>
<evidence type="ECO:0000256" key="3">
    <source>
        <dbReference type="SAM" id="MobiDB-lite"/>
    </source>
</evidence>
<dbReference type="GO" id="GO:0007165">
    <property type="term" value="P:signal transduction"/>
    <property type="evidence" value="ECO:0007669"/>
    <property type="project" value="TreeGrafter"/>
</dbReference>
<keyword evidence="5" id="KW-1185">Reference proteome</keyword>
<dbReference type="PANTHER" id="PTHR45960">
    <property type="entry name" value="GRB2-ASSOCIATED-BINDING PROTEIN"/>
    <property type="match status" value="1"/>
</dbReference>
<gene>
    <name evidence="6" type="primary">LOC116943629</name>
</gene>
<organism evidence="5 6">
    <name type="scientific">Petromyzon marinus</name>
    <name type="common">Sea lamprey</name>
    <dbReference type="NCBI Taxonomy" id="7757"/>
    <lineage>
        <taxon>Eukaryota</taxon>
        <taxon>Metazoa</taxon>
        <taxon>Chordata</taxon>
        <taxon>Craniata</taxon>
        <taxon>Vertebrata</taxon>
        <taxon>Cyclostomata</taxon>
        <taxon>Hyperoartia</taxon>
        <taxon>Petromyzontiformes</taxon>
        <taxon>Petromyzontidae</taxon>
        <taxon>Petromyzon</taxon>
    </lineage>
</organism>
<name>A0AAJ7WWC3_PETMA</name>
<evidence type="ECO:0000256" key="1">
    <source>
        <dbReference type="ARBA" id="ARBA00022553"/>
    </source>
</evidence>
<dbReference type="InterPro" id="IPR046355">
    <property type="entry name" value="Gab1-4-like"/>
</dbReference>
<feature type="compositionally biased region" description="Low complexity" evidence="3">
    <location>
        <begin position="528"/>
        <end position="548"/>
    </location>
</feature>
<feature type="domain" description="PH" evidence="4">
    <location>
        <begin position="6"/>
        <end position="117"/>
    </location>
</feature>
<accession>A0AAJ7WWC3</accession>
<feature type="compositionally biased region" description="Low complexity" evidence="3">
    <location>
        <begin position="557"/>
        <end position="569"/>
    </location>
</feature>
<reference evidence="6" key="1">
    <citation type="submission" date="2025-08" db="UniProtKB">
        <authorList>
            <consortium name="RefSeq"/>
        </authorList>
    </citation>
    <scope>IDENTIFICATION</scope>
    <source>
        <tissue evidence="6">Sperm</tissue>
    </source>
</reference>
<dbReference type="SMART" id="SM00233">
    <property type="entry name" value="PH"/>
    <property type="match status" value="1"/>
</dbReference>
<feature type="region of interest" description="Disordered" evidence="3">
    <location>
        <begin position="342"/>
        <end position="439"/>
    </location>
</feature>
<dbReference type="AlphaFoldDB" id="A0AAJ7WWC3"/>
<evidence type="ECO:0000259" key="4">
    <source>
        <dbReference type="PROSITE" id="PS50003"/>
    </source>
</evidence>
<feature type="compositionally biased region" description="Polar residues" evidence="3">
    <location>
        <begin position="643"/>
        <end position="652"/>
    </location>
</feature>
<feature type="compositionally biased region" description="Polar residues" evidence="3">
    <location>
        <begin position="664"/>
        <end position="678"/>
    </location>
</feature>
<feature type="compositionally biased region" description="Low complexity" evidence="3">
    <location>
        <begin position="342"/>
        <end position="362"/>
    </location>
</feature>
<feature type="compositionally biased region" description="Polar residues" evidence="3">
    <location>
        <begin position="307"/>
        <end position="329"/>
    </location>
</feature>
<keyword evidence="1" id="KW-0597">Phosphoprotein</keyword>
<dbReference type="RefSeq" id="XP_032812541.1">
    <property type="nucleotide sequence ID" value="XM_032956650.1"/>
</dbReference>
<feature type="region of interest" description="Disordered" evidence="3">
    <location>
        <begin position="494"/>
        <end position="718"/>
    </location>
</feature>
<dbReference type="Pfam" id="PF00169">
    <property type="entry name" value="PH"/>
    <property type="match status" value="1"/>
</dbReference>
<feature type="compositionally biased region" description="Pro residues" evidence="3">
    <location>
        <begin position="363"/>
        <end position="378"/>
    </location>
</feature>
<evidence type="ECO:0000256" key="2">
    <source>
        <dbReference type="ARBA" id="ARBA00029462"/>
    </source>
</evidence>
<dbReference type="Proteomes" id="UP001318040">
    <property type="component" value="Chromosome 18"/>
</dbReference>
<feature type="compositionally biased region" description="Pro residues" evidence="3">
    <location>
        <begin position="274"/>
        <end position="286"/>
    </location>
</feature>
<dbReference type="FunFam" id="2.30.29.30:FF:000166">
    <property type="entry name" value="GRB2-associated-binding protein 1 isoform X1"/>
    <property type="match status" value="1"/>
</dbReference>
<feature type="compositionally biased region" description="Basic and acidic residues" evidence="3">
    <location>
        <begin position="583"/>
        <end position="596"/>
    </location>
</feature>